<evidence type="ECO:0000313" key="2">
    <source>
        <dbReference type="EMBL" id="KAF4656132.1"/>
    </source>
</evidence>
<dbReference type="Proteomes" id="UP000570595">
    <property type="component" value="Unassembled WGS sequence"/>
</dbReference>
<dbReference type="PROSITE" id="PS51767">
    <property type="entry name" value="PEPTIDASE_A1"/>
    <property type="match status" value="1"/>
</dbReference>
<dbReference type="GO" id="GO:0006508">
    <property type="term" value="P:proteolysis"/>
    <property type="evidence" value="ECO:0007669"/>
    <property type="project" value="InterPro"/>
</dbReference>
<dbReference type="GO" id="GO:0004190">
    <property type="term" value="F:aspartic-type endopeptidase activity"/>
    <property type="evidence" value="ECO:0007669"/>
    <property type="project" value="InterPro"/>
</dbReference>
<dbReference type="EMBL" id="JABAHT010000426">
    <property type="protein sequence ID" value="KAF4656132.1"/>
    <property type="molecule type" value="Genomic_DNA"/>
</dbReference>
<dbReference type="PROSITE" id="PS00141">
    <property type="entry name" value="ASP_PROTEASE"/>
    <property type="match status" value="1"/>
</dbReference>
<accession>A0A7J6LAC5</accession>
<dbReference type="Gene3D" id="2.40.70.10">
    <property type="entry name" value="Acid Proteases"/>
    <property type="match status" value="1"/>
</dbReference>
<gene>
    <name evidence="2" type="ORF">FOZ61_007169</name>
</gene>
<sequence length="243" mass="27600">MNAMVAAAVWVKGPSDTDRMTILSNRERHFNIVLDTGAEISIVPKELFSMIWEAIEVEFGPDHVAQANEAYSTDDPTLAAYIDATGLICFRRSFTERLPVIGIQVADASTLEIRLSNHVQVCDEVWCRLQVKGQLIVDESMDFFILSNHFFADCQVSFDFGRKLIGLRAPRRPVTRKTSTVKSWNKRNGPACRKVVQRRTGIAWLISVMLCDHAASSNNHRAKDEDEEISFRELEKTRRLNDK</sequence>
<name>A0A7J6LAC5_PEROL</name>
<dbReference type="InterPro" id="IPR033121">
    <property type="entry name" value="PEPTIDASE_A1"/>
</dbReference>
<feature type="domain" description="Peptidase A1" evidence="1">
    <location>
        <begin position="1"/>
        <end position="168"/>
    </location>
</feature>
<proteinExistence type="predicted"/>
<protein>
    <recommendedName>
        <fullName evidence="1">Peptidase A1 domain-containing protein</fullName>
    </recommendedName>
</protein>
<dbReference type="AlphaFoldDB" id="A0A7J6LAC5"/>
<dbReference type="SUPFAM" id="SSF50630">
    <property type="entry name" value="Acid proteases"/>
    <property type="match status" value="1"/>
</dbReference>
<comment type="caution">
    <text evidence="2">The sequence shown here is derived from an EMBL/GenBank/DDBJ whole genome shotgun (WGS) entry which is preliminary data.</text>
</comment>
<dbReference type="InterPro" id="IPR021109">
    <property type="entry name" value="Peptidase_aspartic_dom_sf"/>
</dbReference>
<evidence type="ECO:0000259" key="1">
    <source>
        <dbReference type="PROSITE" id="PS51767"/>
    </source>
</evidence>
<dbReference type="InterPro" id="IPR001969">
    <property type="entry name" value="Aspartic_peptidase_AS"/>
</dbReference>
<organism evidence="2 3">
    <name type="scientific">Perkinsus olseni</name>
    <name type="common">Perkinsus atlanticus</name>
    <dbReference type="NCBI Taxonomy" id="32597"/>
    <lineage>
        <taxon>Eukaryota</taxon>
        <taxon>Sar</taxon>
        <taxon>Alveolata</taxon>
        <taxon>Perkinsozoa</taxon>
        <taxon>Perkinsea</taxon>
        <taxon>Perkinsida</taxon>
        <taxon>Perkinsidae</taxon>
        <taxon>Perkinsus</taxon>
    </lineage>
</organism>
<reference evidence="2 3" key="1">
    <citation type="submission" date="2020-04" db="EMBL/GenBank/DDBJ databases">
        <title>Perkinsus olseni comparative genomics.</title>
        <authorList>
            <person name="Bogema D.R."/>
        </authorList>
    </citation>
    <scope>NUCLEOTIDE SEQUENCE [LARGE SCALE GENOMIC DNA]</scope>
    <source>
        <strain evidence="2">ATCC PRA-179</strain>
    </source>
</reference>
<evidence type="ECO:0000313" key="3">
    <source>
        <dbReference type="Proteomes" id="UP000570595"/>
    </source>
</evidence>